<proteinExistence type="predicted"/>
<sequence length="102" mass="11319">MRGRNGRLTTAFAIAVHSVQIGKPVRYQHFLFLQHCNLKKYPALAEACRKRDGSSEQGFGACFHGMWPRFSGLSEINVVQAAMCCESRNLGASRGLLAKFTD</sequence>
<dbReference type="AlphaFoldDB" id="A0AAD7AA21"/>
<gene>
    <name evidence="1" type="ORF">DFH08DRAFT_804791</name>
</gene>
<evidence type="ECO:0000313" key="2">
    <source>
        <dbReference type="Proteomes" id="UP001218218"/>
    </source>
</evidence>
<protein>
    <submittedName>
        <fullName evidence="1">Uncharacterized protein</fullName>
    </submittedName>
</protein>
<keyword evidence="2" id="KW-1185">Reference proteome</keyword>
<dbReference type="Proteomes" id="UP001218218">
    <property type="component" value="Unassembled WGS sequence"/>
</dbReference>
<evidence type="ECO:0000313" key="1">
    <source>
        <dbReference type="EMBL" id="KAJ7353210.1"/>
    </source>
</evidence>
<accession>A0AAD7AA21</accession>
<organism evidence="1 2">
    <name type="scientific">Mycena albidolilacea</name>
    <dbReference type="NCBI Taxonomy" id="1033008"/>
    <lineage>
        <taxon>Eukaryota</taxon>
        <taxon>Fungi</taxon>
        <taxon>Dikarya</taxon>
        <taxon>Basidiomycota</taxon>
        <taxon>Agaricomycotina</taxon>
        <taxon>Agaricomycetes</taxon>
        <taxon>Agaricomycetidae</taxon>
        <taxon>Agaricales</taxon>
        <taxon>Marasmiineae</taxon>
        <taxon>Mycenaceae</taxon>
        <taxon>Mycena</taxon>
    </lineage>
</organism>
<comment type="caution">
    <text evidence="1">The sequence shown here is derived from an EMBL/GenBank/DDBJ whole genome shotgun (WGS) entry which is preliminary data.</text>
</comment>
<dbReference type="EMBL" id="JARIHO010000011">
    <property type="protein sequence ID" value="KAJ7353210.1"/>
    <property type="molecule type" value="Genomic_DNA"/>
</dbReference>
<reference evidence="1" key="1">
    <citation type="submission" date="2023-03" db="EMBL/GenBank/DDBJ databases">
        <title>Massive genome expansion in bonnet fungi (Mycena s.s.) driven by repeated elements and novel gene families across ecological guilds.</title>
        <authorList>
            <consortium name="Lawrence Berkeley National Laboratory"/>
            <person name="Harder C.B."/>
            <person name="Miyauchi S."/>
            <person name="Viragh M."/>
            <person name="Kuo A."/>
            <person name="Thoen E."/>
            <person name="Andreopoulos B."/>
            <person name="Lu D."/>
            <person name="Skrede I."/>
            <person name="Drula E."/>
            <person name="Henrissat B."/>
            <person name="Morin E."/>
            <person name="Kohler A."/>
            <person name="Barry K."/>
            <person name="LaButti K."/>
            <person name="Morin E."/>
            <person name="Salamov A."/>
            <person name="Lipzen A."/>
            <person name="Mereny Z."/>
            <person name="Hegedus B."/>
            <person name="Baldrian P."/>
            <person name="Stursova M."/>
            <person name="Weitz H."/>
            <person name="Taylor A."/>
            <person name="Grigoriev I.V."/>
            <person name="Nagy L.G."/>
            <person name="Martin F."/>
            <person name="Kauserud H."/>
        </authorList>
    </citation>
    <scope>NUCLEOTIDE SEQUENCE</scope>
    <source>
        <strain evidence="1">CBHHK002</strain>
    </source>
</reference>
<name>A0AAD7AA21_9AGAR</name>